<sequence length="482" mass="52845">MALLDIIVIGGGFSAASFTLHLLDLAAQQGVQPGTFRLRLIEPRLTLGAGIAYSARDPNHRINVAATRMNWSGDGSDDFDRWTRETGAVAEDPAMVWQDGSLYPARAVFGHYMHTRLMELTASSPQIAFEHVRQRAEAVAAFEDRYRVRLADGSSLEADLVVLATGHPPPNLPRGLEVLAGSDRFIADPWRPGAVADVQADDRVLLVGTGLTMGDMVASLRTQGCGGQMMALSRRGLIPRPRASTVEAFGDCDFSHFARVSQSLKAMRSEIRKARGESRPWSDVLERIRQQNMDIWAAWPQAERRRFLRHLKPYWDVHRFQAAPQIDSLVKAVCNSRHLTIEAGSIVGARPHAKSIEVDIKPRGLPAERAKTHVFERVVNCTGASGAHITRDDPIFASLAEQRLVRSDSLRIGLDLDSRSHPVSCEGKSVTGLFVIGPAARGCLGEVTGAPELALQARRVAEWVLEAGTLKNGDQVRQKQLS</sequence>
<dbReference type="OrthoDB" id="101972at2"/>
<dbReference type="InterPro" id="IPR052189">
    <property type="entry name" value="L-asp_N-monooxygenase_NS-form"/>
</dbReference>
<dbReference type="eggNOG" id="COG4529">
    <property type="taxonomic scope" value="Bacteria"/>
</dbReference>
<dbReference type="SUPFAM" id="SSF51905">
    <property type="entry name" value="FAD/NAD(P)-binding domain"/>
    <property type="match status" value="1"/>
</dbReference>
<dbReference type="InterPro" id="IPR038732">
    <property type="entry name" value="HpyO/CreE_NAD-binding"/>
</dbReference>
<reference evidence="3" key="1">
    <citation type="submission" date="2008-03" db="EMBL/GenBank/DDBJ databases">
        <title>Complete sequence of chromosome of Beijerinckia indica subsp. indica ATCC 9039.</title>
        <authorList>
            <consortium name="US DOE Joint Genome Institute"/>
            <person name="Copeland A."/>
            <person name="Lucas S."/>
            <person name="Lapidus A."/>
            <person name="Glavina del Rio T."/>
            <person name="Dalin E."/>
            <person name="Tice H."/>
            <person name="Bruce D."/>
            <person name="Goodwin L."/>
            <person name="Pitluck S."/>
            <person name="LaButti K."/>
            <person name="Schmutz J."/>
            <person name="Larimer F."/>
            <person name="Land M."/>
            <person name="Hauser L."/>
            <person name="Kyrpides N."/>
            <person name="Mikhailova N."/>
            <person name="Dunfield P.F."/>
            <person name="Dedysh S.N."/>
            <person name="Liesack W."/>
            <person name="Saw J.H."/>
            <person name="Alam M."/>
            <person name="Chen Y."/>
            <person name="Murrell J.C."/>
            <person name="Richardson P."/>
        </authorList>
    </citation>
    <scope>NUCLEOTIDE SEQUENCE [LARGE SCALE GENOMIC DNA]</scope>
    <source>
        <strain evidence="3">ATCC 9039 / DSM 1715 / NCIMB 8712</strain>
    </source>
</reference>
<protein>
    <submittedName>
        <fullName evidence="2">Pyridine nucleotide-disulfide oxidoreductase family</fullName>
    </submittedName>
</protein>
<dbReference type="STRING" id="395963.Bind_2050"/>
<accession>B2IFA7</accession>
<dbReference type="KEGG" id="bid:Bind_2050"/>
<dbReference type="PANTHER" id="PTHR40254">
    <property type="entry name" value="BLR0577 PROTEIN"/>
    <property type="match status" value="1"/>
</dbReference>
<dbReference type="EMBL" id="CP001016">
    <property type="protein sequence ID" value="ACB95672.1"/>
    <property type="molecule type" value="Genomic_DNA"/>
</dbReference>
<dbReference type="HOGENOM" id="CLU_020215_2_0_5"/>
<dbReference type="RefSeq" id="WP_012385028.1">
    <property type="nucleotide sequence ID" value="NC_010581.1"/>
</dbReference>
<evidence type="ECO:0000259" key="1">
    <source>
        <dbReference type="Pfam" id="PF13454"/>
    </source>
</evidence>
<evidence type="ECO:0000313" key="2">
    <source>
        <dbReference type="EMBL" id="ACB95672.1"/>
    </source>
</evidence>
<proteinExistence type="predicted"/>
<dbReference type="AlphaFoldDB" id="B2IFA7"/>
<dbReference type="Pfam" id="PF13454">
    <property type="entry name" value="NAD_binding_9"/>
    <property type="match status" value="1"/>
</dbReference>
<dbReference type="PANTHER" id="PTHR40254:SF1">
    <property type="entry name" value="BLR0577 PROTEIN"/>
    <property type="match status" value="1"/>
</dbReference>
<dbReference type="Proteomes" id="UP000001695">
    <property type="component" value="Chromosome"/>
</dbReference>
<organism evidence="2 3">
    <name type="scientific">Beijerinckia indica subsp. indica (strain ATCC 9039 / DSM 1715 / NCIMB 8712)</name>
    <dbReference type="NCBI Taxonomy" id="395963"/>
    <lineage>
        <taxon>Bacteria</taxon>
        <taxon>Pseudomonadati</taxon>
        <taxon>Pseudomonadota</taxon>
        <taxon>Alphaproteobacteria</taxon>
        <taxon>Hyphomicrobiales</taxon>
        <taxon>Beijerinckiaceae</taxon>
        <taxon>Beijerinckia</taxon>
    </lineage>
</organism>
<keyword evidence="3" id="KW-1185">Reference proteome</keyword>
<feature type="domain" description="FAD-dependent urate hydroxylase HpyO/Asp monooxygenase CreE-like FAD/NAD(P)-binding" evidence="1">
    <location>
        <begin position="8"/>
        <end position="167"/>
    </location>
</feature>
<dbReference type="InterPro" id="IPR036188">
    <property type="entry name" value="FAD/NAD-bd_sf"/>
</dbReference>
<evidence type="ECO:0000313" key="3">
    <source>
        <dbReference type="Proteomes" id="UP000001695"/>
    </source>
</evidence>
<gene>
    <name evidence="2" type="ordered locus">Bind_2050</name>
</gene>
<dbReference type="Gene3D" id="3.50.50.60">
    <property type="entry name" value="FAD/NAD(P)-binding domain"/>
    <property type="match status" value="1"/>
</dbReference>
<name>B2IFA7_BEII9</name>
<reference evidence="2 3" key="2">
    <citation type="journal article" date="2010" name="J. Bacteriol.">
        <title>Complete genome sequence of Beijerinckia indica subsp. indica.</title>
        <authorList>
            <person name="Tamas I."/>
            <person name="Dedysh S.N."/>
            <person name="Liesack W."/>
            <person name="Stott M.B."/>
            <person name="Alam M."/>
            <person name="Murrell J.C."/>
            <person name="Dunfield P.F."/>
        </authorList>
    </citation>
    <scope>NUCLEOTIDE SEQUENCE [LARGE SCALE GENOMIC DNA]</scope>
    <source>
        <strain evidence="3">ATCC 9039 / DSM 1715 / NCIMB 8712</strain>
    </source>
</reference>